<reference evidence="4 5" key="1">
    <citation type="journal article" date="2019" name="Nat. Plants">
        <title>Genome sequencing of Musa balbisiana reveals subgenome evolution and function divergence in polyploid bananas.</title>
        <authorList>
            <person name="Yao X."/>
        </authorList>
    </citation>
    <scope>NUCLEOTIDE SEQUENCE [LARGE SCALE GENOMIC DNA]</scope>
    <source>
        <strain evidence="5">cv. DH-PKW</strain>
        <tissue evidence="4">Leaves</tissue>
    </source>
</reference>
<feature type="transmembrane region" description="Helical" evidence="3">
    <location>
        <begin position="100"/>
        <end position="118"/>
    </location>
</feature>
<proteinExistence type="predicted"/>
<sequence>MERAKNKNEKLEVVHDALHQLLEERKRRRKEEEEEDLLLSKLLLQLESLEKDGIATDGPEESAIKEEPEFSKPVSQNCEKREVGMDEIARELRKVKKQNLITHCLLSVMLVITAVWQFNEVSLLLAVRDKLSHPLRTVGDVVKRCLKGNGKRPQIEALPLPPIAVPELSNADLLPLTLRSEE</sequence>
<evidence type="ECO:0000256" key="2">
    <source>
        <dbReference type="SAM" id="MobiDB-lite"/>
    </source>
</evidence>
<dbReference type="PANTHER" id="PTHR35280">
    <property type="entry name" value="F17L21.9"/>
    <property type="match status" value="1"/>
</dbReference>
<dbReference type="PANTHER" id="PTHR35280:SF1">
    <property type="entry name" value="F17L21.9"/>
    <property type="match status" value="1"/>
</dbReference>
<gene>
    <name evidence="4" type="ORF">C4D60_Mb09t01220</name>
</gene>
<feature type="coiled-coil region" evidence="1">
    <location>
        <begin position="1"/>
        <end position="35"/>
    </location>
</feature>
<dbReference type="Proteomes" id="UP000317650">
    <property type="component" value="Chromosome 9"/>
</dbReference>
<name>A0A4S8IEI2_MUSBA</name>
<evidence type="ECO:0000313" key="5">
    <source>
        <dbReference type="Proteomes" id="UP000317650"/>
    </source>
</evidence>
<dbReference type="EMBL" id="PYDT01000010">
    <property type="protein sequence ID" value="THU46084.1"/>
    <property type="molecule type" value="Genomic_DNA"/>
</dbReference>
<dbReference type="AlphaFoldDB" id="A0A4S8IEI2"/>
<keyword evidence="3" id="KW-0472">Membrane</keyword>
<comment type="caution">
    <text evidence="4">The sequence shown here is derived from an EMBL/GenBank/DDBJ whole genome shotgun (WGS) entry which is preliminary data.</text>
</comment>
<keyword evidence="1" id="KW-0175">Coiled coil</keyword>
<organism evidence="4 5">
    <name type="scientific">Musa balbisiana</name>
    <name type="common">Banana</name>
    <dbReference type="NCBI Taxonomy" id="52838"/>
    <lineage>
        <taxon>Eukaryota</taxon>
        <taxon>Viridiplantae</taxon>
        <taxon>Streptophyta</taxon>
        <taxon>Embryophyta</taxon>
        <taxon>Tracheophyta</taxon>
        <taxon>Spermatophyta</taxon>
        <taxon>Magnoliopsida</taxon>
        <taxon>Liliopsida</taxon>
        <taxon>Zingiberales</taxon>
        <taxon>Musaceae</taxon>
        <taxon>Musa</taxon>
    </lineage>
</organism>
<evidence type="ECO:0000256" key="3">
    <source>
        <dbReference type="SAM" id="Phobius"/>
    </source>
</evidence>
<keyword evidence="5" id="KW-1185">Reference proteome</keyword>
<feature type="region of interest" description="Disordered" evidence="2">
    <location>
        <begin position="55"/>
        <end position="75"/>
    </location>
</feature>
<accession>A0A4S8IEI2</accession>
<evidence type="ECO:0000313" key="4">
    <source>
        <dbReference type="EMBL" id="THU46084.1"/>
    </source>
</evidence>
<keyword evidence="3" id="KW-1133">Transmembrane helix</keyword>
<protein>
    <submittedName>
        <fullName evidence="4">Uncharacterized protein</fullName>
    </submittedName>
</protein>
<evidence type="ECO:0000256" key="1">
    <source>
        <dbReference type="SAM" id="Coils"/>
    </source>
</evidence>
<keyword evidence="3" id="KW-0812">Transmembrane</keyword>